<evidence type="ECO:0000313" key="1">
    <source>
        <dbReference type="EMBL" id="CAL4089506.1"/>
    </source>
</evidence>
<dbReference type="EMBL" id="CAXKWB010008065">
    <property type="protein sequence ID" value="CAL4089506.1"/>
    <property type="molecule type" value="Genomic_DNA"/>
</dbReference>
<feature type="non-terminal residue" evidence="1">
    <location>
        <position position="1"/>
    </location>
</feature>
<name>A0AAV2QM37_MEGNR</name>
<reference evidence="1 2" key="1">
    <citation type="submission" date="2024-05" db="EMBL/GenBank/DDBJ databases">
        <authorList>
            <person name="Wallberg A."/>
        </authorList>
    </citation>
    <scope>NUCLEOTIDE SEQUENCE [LARGE SCALE GENOMIC DNA]</scope>
</reference>
<keyword evidence="2" id="KW-1185">Reference proteome</keyword>
<comment type="caution">
    <text evidence="1">The sequence shown here is derived from an EMBL/GenBank/DDBJ whole genome shotgun (WGS) entry which is preliminary data.</text>
</comment>
<dbReference type="Proteomes" id="UP001497623">
    <property type="component" value="Unassembled WGS sequence"/>
</dbReference>
<proteinExistence type="predicted"/>
<accession>A0AAV2QM37</accession>
<dbReference type="AlphaFoldDB" id="A0AAV2QM37"/>
<sequence>TTASRVFTCNSLDSIGCKHTKKRPVTLDLMNDNINKNILETSTNVEMEDRDKSSLELDKQVDGLGKTVTMWTTALQILTITTTSILSGTTVNVKDYSCLVQVTL</sequence>
<evidence type="ECO:0000313" key="2">
    <source>
        <dbReference type="Proteomes" id="UP001497623"/>
    </source>
</evidence>
<organism evidence="1 2">
    <name type="scientific">Meganyctiphanes norvegica</name>
    <name type="common">Northern krill</name>
    <name type="synonym">Thysanopoda norvegica</name>
    <dbReference type="NCBI Taxonomy" id="48144"/>
    <lineage>
        <taxon>Eukaryota</taxon>
        <taxon>Metazoa</taxon>
        <taxon>Ecdysozoa</taxon>
        <taxon>Arthropoda</taxon>
        <taxon>Crustacea</taxon>
        <taxon>Multicrustacea</taxon>
        <taxon>Malacostraca</taxon>
        <taxon>Eumalacostraca</taxon>
        <taxon>Eucarida</taxon>
        <taxon>Euphausiacea</taxon>
        <taxon>Euphausiidae</taxon>
        <taxon>Meganyctiphanes</taxon>
    </lineage>
</organism>
<protein>
    <submittedName>
        <fullName evidence="1">Uncharacterized protein</fullName>
    </submittedName>
</protein>
<gene>
    <name evidence="1" type="ORF">MNOR_LOCUS13823</name>
</gene>